<dbReference type="EMBL" id="MQWD01000001">
    <property type="protein sequence ID" value="PAP75428.1"/>
    <property type="molecule type" value="Genomic_DNA"/>
</dbReference>
<keyword evidence="15" id="KW-1185">Reference proteome</keyword>
<dbReference type="FunFam" id="2.170.130.10:FF:000008">
    <property type="entry name" value="SusC/RagA family TonB-linked outer membrane protein"/>
    <property type="match status" value="1"/>
</dbReference>
<organism evidence="14 15">
    <name type="scientific">Rubrivirga marina</name>
    <dbReference type="NCBI Taxonomy" id="1196024"/>
    <lineage>
        <taxon>Bacteria</taxon>
        <taxon>Pseudomonadati</taxon>
        <taxon>Rhodothermota</taxon>
        <taxon>Rhodothermia</taxon>
        <taxon>Rhodothermales</taxon>
        <taxon>Rubricoccaceae</taxon>
        <taxon>Rubrivirga</taxon>
    </lineage>
</organism>
<keyword evidence="2 8" id="KW-0813">Transport</keyword>
<dbReference type="Pfam" id="PF00593">
    <property type="entry name" value="TonB_dep_Rec_b-barrel"/>
    <property type="match status" value="1"/>
</dbReference>
<evidence type="ECO:0000256" key="3">
    <source>
        <dbReference type="ARBA" id="ARBA00022452"/>
    </source>
</evidence>
<dbReference type="InterPro" id="IPR008969">
    <property type="entry name" value="CarboxyPept-like_regulatory"/>
</dbReference>
<evidence type="ECO:0000256" key="1">
    <source>
        <dbReference type="ARBA" id="ARBA00004571"/>
    </source>
</evidence>
<protein>
    <recommendedName>
        <fullName evidence="16">SusC/RagA family TonB-linked outer membrane protein</fullName>
    </recommendedName>
</protein>
<keyword evidence="7 8" id="KW-0998">Cell outer membrane</keyword>
<dbReference type="AlphaFoldDB" id="A0A271IWW3"/>
<dbReference type="Proteomes" id="UP000216339">
    <property type="component" value="Unassembled WGS sequence"/>
</dbReference>
<evidence type="ECO:0000259" key="13">
    <source>
        <dbReference type="Pfam" id="PF07715"/>
    </source>
</evidence>
<dbReference type="RefSeq" id="WP_095509063.1">
    <property type="nucleotide sequence ID" value="NZ_MQWD01000001.1"/>
</dbReference>
<dbReference type="InterPro" id="IPR012910">
    <property type="entry name" value="Plug_dom"/>
</dbReference>
<gene>
    <name evidence="14" type="ORF">BSZ37_02700</name>
</gene>
<dbReference type="InterPro" id="IPR000531">
    <property type="entry name" value="Beta-barrel_TonB"/>
</dbReference>
<dbReference type="SUPFAM" id="SSF56935">
    <property type="entry name" value="Porins"/>
    <property type="match status" value="1"/>
</dbReference>
<evidence type="ECO:0000256" key="6">
    <source>
        <dbReference type="ARBA" id="ARBA00023136"/>
    </source>
</evidence>
<dbReference type="InterPro" id="IPR023997">
    <property type="entry name" value="TonB-dep_OMP_SusC/RagA_CS"/>
</dbReference>
<sequence length="1051" mass="112412">MRRNATLLGLAALLFALGSAPAVAQSRTVTGTVTDATSGDPLPFVNVTIEGTTRGAATNVDGEYSIDVDGPGAVLVYRFLGYLETRETVGSRSVIDVGLEEDSDILDEVVVVGYGTQRRGDVTASVATIDIDDANQGLVTAPTDFLEGRVAGVNVIENSGEPGAAVSVQIRGGTSITASNEPLYVVDGIPISSDNVTPGGAGQVSSGPPRNPLTLINPNDIESVTVLKDASATAIYGSRGANGVILITTKDGGEGRVTVDYEGSTSFSTAASTYDVLTGEEYRQFVRDNAGVLGADGQSGDDILGGPDANLNINAFDTNFVDEIFRTGVSQSHNLSFGGGTPTTQYRASVSYLNNEGIVISEGQERVTARLNANNQLFDNRLRLGLNLTSALTDDDFVAANDVGGFEGGLFQNAIQFRPIAPVNDDSQLDGYYEIEGQRSFRNPVALANQIDETARTVRTLGNITAELDLVEGLTASLNVGGDRSVGTRRAYTPAQSPVGQEFATATTNGGSAYRRTLERTSATISTYLTWASQLGENTNYDLLGGYEYQEFNVSETSVQTTSFVTDFTQDNLLQSGTVAINGNNAGPGTFSYRADNLLASFFTRANVNYGDRYFLTGSLRYDGSSRFSEENRYALFPAISGAWRISAEPFFDGGTAVTDLRLRAGYGVVGNQAIGDYLFLPLLAANPANSAVIDGIIVPGYAPSQLANPDLQWEQKEEVTVGLDYRLLSDRFYGSVEFYRNTTNDLLLNVPVLADVVPTQVQNVGSLRNTGVDLALDALLFENDASSFTLGLTFNTNRNEVLDLGGATQLFTGNISGEGQSGGQSLLLTPGEEFPIFYGYEFTGEYNADGKPIFNDYEVVDVDGDPDTAPGPLDRELVGTTDSPGDDDRVKLGSPRPDFTYGVRLNAAFGDFGVRAFFRGEQGRELFNNTSLVYGTRSIAGNRNFLDLEYDPDEAVVETPTYSSRYVEDASFLRLDQLTFEYRLGQVLPQIRNARLFLTGNNLFVLTPYTGLDPEVNSPGASADGISSVGVDYLDRPRARTFTIGVNLGI</sequence>
<comment type="subcellular location">
    <subcellularLocation>
        <location evidence="1 8">Cell outer membrane</location>
        <topology evidence="1 8">Multi-pass membrane protein</topology>
    </subcellularLocation>
</comment>
<keyword evidence="6 8" id="KW-0472">Membrane</keyword>
<dbReference type="NCBIfam" id="TIGR04057">
    <property type="entry name" value="SusC_RagA_signa"/>
    <property type="match status" value="1"/>
</dbReference>
<evidence type="ECO:0000256" key="9">
    <source>
        <dbReference type="RuleBase" id="RU003357"/>
    </source>
</evidence>
<evidence type="ECO:0000313" key="15">
    <source>
        <dbReference type="Proteomes" id="UP000216339"/>
    </source>
</evidence>
<feature type="domain" description="TonB-dependent receptor plug" evidence="13">
    <location>
        <begin position="121"/>
        <end position="244"/>
    </location>
</feature>
<dbReference type="Gene3D" id="2.60.40.1120">
    <property type="entry name" value="Carboxypeptidase-like, regulatory domain"/>
    <property type="match status" value="1"/>
</dbReference>
<feature type="region of interest" description="Disordered" evidence="10">
    <location>
        <begin position="865"/>
        <end position="890"/>
    </location>
</feature>
<evidence type="ECO:0000256" key="8">
    <source>
        <dbReference type="PROSITE-ProRule" id="PRU01360"/>
    </source>
</evidence>
<evidence type="ECO:0000256" key="2">
    <source>
        <dbReference type="ARBA" id="ARBA00022448"/>
    </source>
</evidence>
<feature type="chain" id="PRO_5012244593" description="SusC/RagA family TonB-linked outer membrane protein" evidence="11">
    <location>
        <begin position="25"/>
        <end position="1051"/>
    </location>
</feature>
<evidence type="ECO:0000313" key="14">
    <source>
        <dbReference type="EMBL" id="PAP75428.1"/>
    </source>
</evidence>
<comment type="caution">
    <text evidence="14">The sequence shown here is derived from an EMBL/GenBank/DDBJ whole genome shotgun (WGS) entry which is preliminary data.</text>
</comment>
<dbReference type="InterPro" id="IPR023996">
    <property type="entry name" value="TonB-dep_OMP_SusC/RagA"/>
</dbReference>
<dbReference type="GO" id="GO:0009279">
    <property type="term" value="C:cell outer membrane"/>
    <property type="evidence" value="ECO:0007669"/>
    <property type="project" value="UniProtKB-SubCell"/>
</dbReference>
<dbReference type="Pfam" id="PF13715">
    <property type="entry name" value="CarbopepD_reg_2"/>
    <property type="match status" value="1"/>
</dbReference>
<dbReference type="Gene3D" id="2.40.170.20">
    <property type="entry name" value="TonB-dependent receptor, beta-barrel domain"/>
    <property type="match status" value="1"/>
</dbReference>
<comment type="similarity">
    <text evidence="8 9">Belongs to the TonB-dependent receptor family.</text>
</comment>
<evidence type="ECO:0008006" key="16">
    <source>
        <dbReference type="Google" id="ProtNLM"/>
    </source>
</evidence>
<dbReference type="NCBIfam" id="TIGR04056">
    <property type="entry name" value="OMP_RagA_SusC"/>
    <property type="match status" value="1"/>
</dbReference>
<evidence type="ECO:0000256" key="7">
    <source>
        <dbReference type="ARBA" id="ARBA00023237"/>
    </source>
</evidence>
<name>A0A271IWW3_9BACT</name>
<evidence type="ECO:0000256" key="11">
    <source>
        <dbReference type="SAM" id="SignalP"/>
    </source>
</evidence>
<keyword evidence="5 9" id="KW-0798">TonB box</keyword>
<dbReference type="InterPro" id="IPR039426">
    <property type="entry name" value="TonB-dep_rcpt-like"/>
</dbReference>
<dbReference type="PROSITE" id="PS52016">
    <property type="entry name" value="TONB_DEPENDENT_REC_3"/>
    <property type="match status" value="1"/>
</dbReference>
<reference evidence="14 15" key="1">
    <citation type="submission" date="2016-11" db="EMBL/GenBank/DDBJ databases">
        <title>Study of marine rhodopsin-containing bacteria.</title>
        <authorList>
            <person name="Yoshizawa S."/>
            <person name="Kumagai Y."/>
            <person name="Kogure K."/>
        </authorList>
    </citation>
    <scope>NUCLEOTIDE SEQUENCE [LARGE SCALE GENOMIC DNA]</scope>
    <source>
        <strain evidence="14 15">SAORIC-28</strain>
    </source>
</reference>
<dbReference type="InterPro" id="IPR036942">
    <property type="entry name" value="Beta-barrel_TonB_sf"/>
</dbReference>
<dbReference type="Pfam" id="PF07715">
    <property type="entry name" value="Plug"/>
    <property type="match status" value="1"/>
</dbReference>
<dbReference type="SUPFAM" id="SSF49464">
    <property type="entry name" value="Carboxypeptidase regulatory domain-like"/>
    <property type="match status" value="1"/>
</dbReference>
<accession>A0A271IWW3</accession>
<keyword evidence="11" id="KW-0732">Signal</keyword>
<evidence type="ECO:0000256" key="4">
    <source>
        <dbReference type="ARBA" id="ARBA00022692"/>
    </source>
</evidence>
<keyword evidence="3 8" id="KW-1134">Transmembrane beta strand</keyword>
<evidence type="ECO:0000259" key="12">
    <source>
        <dbReference type="Pfam" id="PF00593"/>
    </source>
</evidence>
<proteinExistence type="inferred from homology"/>
<feature type="domain" description="TonB-dependent receptor-like beta-barrel" evidence="12">
    <location>
        <begin position="424"/>
        <end position="841"/>
    </location>
</feature>
<keyword evidence="4 8" id="KW-0812">Transmembrane</keyword>
<dbReference type="Gene3D" id="2.170.130.10">
    <property type="entry name" value="TonB-dependent receptor, plug domain"/>
    <property type="match status" value="1"/>
</dbReference>
<dbReference type="InterPro" id="IPR037066">
    <property type="entry name" value="Plug_dom_sf"/>
</dbReference>
<dbReference type="OrthoDB" id="9768177at2"/>
<feature type="signal peptide" evidence="11">
    <location>
        <begin position="1"/>
        <end position="24"/>
    </location>
</feature>
<evidence type="ECO:0000256" key="10">
    <source>
        <dbReference type="SAM" id="MobiDB-lite"/>
    </source>
</evidence>
<evidence type="ECO:0000256" key="5">
    <source>
        <dbReference type="ARBA" id="ARBA00023077"/>
    </source>
</evidence>